<name>A0AAF0FB02_9BASI</name>
<evidence type="ECO:0000313" key="2">
    <source>
        <dbReference type="Proteomes" id="UP001214628"/>
    </source>
</evidence>
<proteinExistence type="predicted"/>
<dbReference type="Gene3D" id="3.30.230.70">
    <property type="entry name" value="GHMP Kinase, N-terminal domain"/>
    <property type="match status" value="2"/>
</dbReference>
<dbReference type="SUPFAM" id="SSF55666">
    <property type="entry name" value="Ribonuclease PH domain 2-like"/>
    <property type="match status" value="1"/>
</dbReference>
<organism evidence="1 2">
    <name type="scientific">Malassezia psittaci</name>
    <dbReference type="NCBI Taxonomy" id="1821823"/>
    <lineage>
        <taxon>Eukaryota</taxon>
        <taxon>Fungi</taxon>
        <taxon>Dikarya</taxon>
        <taxon>Basidiomycota</taxon>
        <taxon>Ustilaginomycotina</taxon>
        <taxon>Malasseziomycetes</taxon>
        <taxon>Malasseziales</taxon>
        <taxon>Malasseziaceae</taxon>
        <taxon>Malassezia</taxon>
    </lineage>
</organism>
<gene>
    <name evidence="1" type="primary">MTR3</name>
    <name evidence="1" type="ORF">MPSI1_001637</name>
</gene>
<accession>A0AAF0FB02</accession>
<dbReference type="EMBL" id="CP118376">
    <property type="protein sequence ID" value="WFD42986.1"/>
    <property type="molecule type" value="Genomic_DNA"/>
</dbReference>
<protein>
    <submittedName>
        <fullName evidence="1">3'-5'-exoribonuclease</fullName>
    </submittedName>
</protein>
<evidence type="ECO:0000313" key="1">
    <source>
        <dbReference type="EMBL" id="WFD42986.1"/>
    </source>
</evidence>
<dbReference type="Proteomes" id="UP001214628">
    <property type="component" value="Chromosome 2"/>
</dbReference>
<keyword evidence="2" id="KW-1185">Reference proteome</keyword>
<dbReference type="InterPro" id="IPR027408">
    <property type="entry name" value="PNPase/RNase_PH_dom_sf"/>
</dbReference>
<sequence>MTALYDRRRVNGPEESFLPLFDVAVGESSEKSQPLWPVNEQRLIHDRSLQSKGQLERTSVVLGQDNLVLPRIARRDLSERAEGRGEQDARPLWKDVESPSAAALVEQALLPAIRLDLLPKASIDVYVTVLDLDTSISTTSLPYNGNIYQKWLVDPTSEEVAHASTDLLLCSMPAIGRTTCYSLQGTADQFQELQKVGNTLLEINKQFHSHVAQALQKAT</sequence>
<dbReference type="InterPro" id="IPR036345">
    <property type="entry name" value="ExoRNase_PH_dom2_sf"/>
</dbReference>
<dbReference type="AlphaFoldDB" id="A0AAF0FB02"/>
<reference evidence="1" key="1">
    <citation type="submission" date="2023-02" db="EMBL/GenBank/DDBJ databases">
        <title>Mating type loci evolution in Malassezia.</title>
        <authorList>
            <person name="Coelho M.A."/>
        </authorList>
    </citation>
    <scope>NUCLEOTIDE SEQUENCE</scope>
    <source>
        <strain evidence="1">CBS 14136</strain>
    </source>
</reference>